<comment type="similarity">
    <text evidence="2">Belongs to the MGMT family.</text>
</comment>
<evidence type="ECO:0000256" key="4">
    <source>
        <dbReference type="ARBA" id="ARBA00022603"/>
    </source>
</evidence>
<dbReference type="PANTHER" id="PTHR10815:SF13">
    <property type="entry name" value="METHYLATED-DNA--PROTEIN-CYSTEINE METHYLTRANSFERASE"/>
    <property type="match status" value="1"/>
</dbReference>
<keyword evidence="5" id="KW-0808">Transferase</keyword>
<dbReference type="InterPro" id="IPR036217">
    <property type="entry name" value="MethylDNA_cys_MeTrfase_DNAb"/>
</dbReference>
<dbReference type="GO" id="GO:0006281">
    <property type="term" value="P:DNA repair"/>
    <property type="evidence" value="ECO:0007669"/>
    <property type="project" value="UniProtKB-KW"/>
</dbReference>
<comment type="catalytic activity">
    <reaction evidence="8">
        <text>a 6-O-methyl-2'-deoxyguanosine in DNA + L-cysteinyl-[protein] = S-methyl-L-cysteinyl-[protein] + a 2'-deoxyguanosine in DNA</text>
        <dbReference type="Rhea" id="RHEA:24000"/>
        <dbReference type="Rhea" id="RHEA-COMP:10131"/>
        <dbReference type="Rhea" id="RHEA-COMP:10132"/>
        <dbReference type="Rhea" id="RHEA-COMP:11367"/>
        <dbReference type="Rhea" id="RHEA-COMP:11368"/>
        <dbReference type="ChEBI" id="CHEBI:29950"/>
        <dbReference type="ChEBI" id="CHEBI:82612"/>
        <dbReference type="ChEBI" id="CHEBI:85445"/>
        <dbReference type="ChEBI" id="CHEBI:85448"/>
        <dbReference type="EC" id="2.1.1.63"/>
    </reaction>
</comment>
<evidence type="ECO:0000256" key="6">
    <source>
        <dbReference type="ARBA" id="ARBA00022763"/>
    </source>
</evidence>
<organism evidence="10">
    <name type="scientific">uncultured bacterium IN-09</name>
    <dbReference type="NCBI Taxonomy" id="1805587"/>
    <lineage>
        <taxon>Bacteria</taxon>
        <taxon>environmental samples</taxon>
    </lineage>
</organism>
<reference evidence="10" key="1">
    <citation type="journal article" date="2016" name="Appl. Environ. Microbiol.">
        <title>Diversity of the Tetracycline Mobilome within a Chinese Pig Manure Sample.</title>
        <authorList>
            <person name="Leclercq S.O."/>
            <person name="Wang C."/>
            <person name="Zhu Y."/>
            <person name="Wu H."/>
            <person name="Du X."/>
            <person name="Liu Z."/>
            <person name="Feng J."/>
        </authorList>
    </citation>
    <scope>NUCLEOTIDE SEQUENCE</scope>
</reference>
<feature type="domain" description="Methylated-DNA-[protein]-cysteine S-methyltransferase DNA binding" evidence="9">
    <location>
        <begin position="86"/>
        <end position="165"/>
    </location>
</feature>
<evidence type="ECO:0000256" key="7">
    <source>
        <dbReference type="ARBA" id="ARBA00023204"/>
    </source>
</evidence>
<dbReference type="Pfam" id="PF01035">
    <property type="entry name" value="DNA_binding_1"/>
    <property type="match status" value="1"/>
</dbReference>
<proteinExistence type="inferred from homology"/>
<dbReference type="FunFam" id="1.10.10.10:FF:000214">
    <property type="entry name" value="Methylated-DNA--protein-cysteine methyltransferase"/>
    <property type="match status" value="1"/>
</dbReference>
<keyword evidence="7" id="KW-0234">DNA repair</keyword>
<dbReference type="InterPro" id="IPR036388">
    <property type="entry name" value="WH-like_DNA-bd_sf"/>
</dbReference>
<dbReference type="PANTHER" id="PTHR10815">
    <property type="entry name" value="METHYLATED-DNA--PROTEIN-CYSTEINE METHYLTRANSFERASE"/>
    <property type="match status" value="1"/>
</dbReference>
<dbReference type="SUPFAM" id="SSF46767">
    <property type="entry name" value="Methylated DNA-protein cysteine methyltransferase, C-terminal domain"/>
    <property type="match status" value="1"/>
</dbReference>
<comment type="catalytic activity">
    <reaction evidence="1">
        <text>a 4-O-methyl-thymidine in DNA + L-cysteinyl-[protein] = a thymidine in DNA + S-methyl-L-cysteinyl-[protein]</text>
        <dbReference type="Rhea" id="RHEA:53428"/>
        <dbReference type="Rhea" id="RHEA-COMP:10131"/>
        <dbReference type="Rhea" id="RHEA-COMP:10132"/>
        <dbReference type="Rhea" id="RHEA-COMP:13555"/>
        <dbReference type="Rhea" id="RHEA-COMP:13556"/>
        <dbReference type="ChEBI" id="CHEBI:29950"/>
        <dbReference type="ChEBI" id="CHEBI:82612"/>
        <dbReference type="ChEBI" id="CHEBI:137386"/>
        <dbReference type="ChEBI" id="CHEBI:137387"/>
        <dbReference type="EC" id="2.1.1.63"/>
    </reaction>
</comment>
<dbReference type="GO" id="GO:0003908">
    <property type="term" value="F:methylated-DNA-[protein]-cysteine S-methyltransferase activity"/>
    <property type="evidence" value="ECO:0007669"/>
    <property type="project" value="UniProtKB-EC"/>
</dbReference>
<accession>A0A142BW32</accession>
<dbReference type="EC" id="2.1.1.63" evidence="3"/>
<dbReference type="NCBIfam" id="TIGR00589">
    <property type="entry name" value="ogt"/>
    <property type="match status" value="1"/>
</dbReference>
<dbReference type="Gene3D" id="1.10.10.10">
    <property type="entry name" value="Winged helix-like DNA-binding domain superfamily/Winged helix DNA-binding domain"/>
    <property type="match status" value="1"/>
</dbReference>
<keyword evidence="6" id="KW-0227">DNA damage</keyword>
<dbReference type="InterPro" id="IPR001497">
    <property type="entry name" value="MethylDNA_cys_MeTrfase_AS"/>
</dbReference>
<keyword evidence="4" id="KW-0489">Methyltransferase</keyword>
<evidence type="ECO:0000256" key="5">
    <source>
        <dbReference type="ARBA" id="ARBA00022679"/>
    </source>
</evidence>
<evidence type="ECO:0000256" key="2">
    <source>
        <dbReference type="ARBA" id="ARBA00008711"/>
    </source>
</evidence>
<evidence type="ECO:0000259" key="9">
    <source>
        <dbReference type="Pfam" id="PF01035"/>
    </source>
</evidence>
<evidence type="ECO:0000256" key="1">
    <source>
        <dbReference type="ARBA" id="ARBA00001286"/>
    </source>
</evidence>
<dbReference type="PROSITE" id="PS00374">
    <property type="entry name" value="MGMT"/>
    <property type="match status" value="1"/>
</dbReference>
<dbReference type="InterPro" id="IPR014048">
    <property type="entry name" value="MethylDNA_cys_MeTrfase_DNA-bd"/>
</dbReference>
<sequence>MKTNYFIYSVQGLYLALELQGQQLSYAALAQTPEAAQHLLAEHLACSPTAVRERLTTEPDPNLLALLKRWQQQQLTAADFIWQGSAFQQQVWQALLSIPPGETRSYQELAVQLQRPRAYRAVANACGANSIAWLVPCHRVVRSDGSLSGYRWGIALKQQLLAKEAAARAK</sequence>
<reference evidence="10" key="2">
    <citation type="submission" date="2016-02" db="EMBL/GenBank/DDBJ databases">
        <authorList>
            <person name="Wen L."/>
            <person name="He K."/>
            <person name="Yang H."/>
        </authorList>
    </citation>
    <scope>NUCLEOTIDE SEQUENCE</scope>
</reference>
<dbReference type="EMBL" id="KU736874">
    <property type="protein sequence ID" value="AMP42320.1"/>
    <property type="molecule type" value="Genomic_DNA"/>
</dbReference>
<evidence type="ECO:0000256" key="3">
    <source>
        <dbReference type="ARBA" id="ARBA00011918"/>
    </source>
</evidence>
<evidence type="ECO:0000256" key="8">
    <source>
        <dbReference type="ARBA" id="ARBA00049348"/>
    </source>
</evidence>
<dbReference type="CDD" id="cd06445">
    <property type="entry name" value="ATase"/>
    <property type="match status" value="1"/>
</dbReference>
<evidence type="ECO:0000313" key="10">
    <source>
        <dbReference type="EMBL" id="AMP42320.1"/>
    </source>
</evidence>
<gene>
    <name evidence="10" type="primary">ada</name>
</gene>
<dbReference type="GO" id="GO:0032259">
    <property type="term" value="P:methylation"/>
    <property type="evidence" value="ECO:0007669"/>
    <property type="project" value="UniProtKB-KW"/>
</dbReference>
<name>A0A142BW32_9BACT</name>
<dbReference type="AlphaFoldDB" id="A0A142BW32"/>
<protein>
    <recommendedName>
        <fullName evidence="3">methylated-DNA--[protein]-cysteine S-methyltransferase</fullName>
        <ecNumber evidence="3">2.1.1.63</ecNumber>
    </recommendedName>
</protein>